<dbReference type="OrthoDB" id="6375373at2759"/>
<dbReference type="EMBL" id="HACA01026683">
    <property type="protein sequence ID" value="CDW44044.1"/>
    <property type="molecule type" value="Transcribed_RNA"/>
</dbReference>
<dbReference type="GO" id="GO:0003676">
    <property type="term" value="F:nucleic acid binding"/>
    <property type="evidence" value="ECO:0007669"/>
    <property type="project" value="InterPro"/>
</dbReference>
<reference evidence="1" key="1">
    <citation type="submission" date="2014-05" db="EMBL/GenBank/DDBJ databases">
        <authorList>
            <person name="Chronopoulou M."/>
        </authorList>
    </citation>
    <scope>NUCLEOTIDE SEQUENCE</scope>
    <source>
        <tissue evidence="1">Whole organism</tissue>
    </source>
</reference>
<protein>
    <submittedName>
        <fullName evidence="1">Putative LOC100569746 [Acyrthosiphon pisum]</fullName>
    </submittedName>
</protein>
<name>A0A0K2V0N3_LEPSM</name>
<evidence type="ECO:0000313" key="1">
    <source>
        <dbReference type="EMBL" id="CDW44044.1"/>
    </source>
</evidence>
<dbReference type="Gene3D" id="3.30.420.10">
    <property type="entry name" value="Ribonuclease H-like superfamily/Ribonuclease H"/>
    <property type="match status" value="1"/>
</dbReference>
<sequence>MRKNEQGAAVTVSGVRYRAMLEDFLFSQMEKEDIGDIWFQKDGAACHTANVTVDILQIVFDNRIISRNGNVNWPYRSCNLTPLDYFLWETVKDKCYANHPETIDDLKHEIGVVIAAIEAHTIENELKNWVDIMGYCKASHGGHMNEMVFHH</sequence>
<accession>A0A0K2V0N3</accession>
<dbReference type="AlphaFoldDB" id="A0A0K2V0N3"/>
<proteinExistence type="predicted"/>
<dbReference type="InterPro" id="IPR036397">
    <property type="entry name" value="RNaseH_sf"/>
</dbReference>
<dbReference type="PANTHER" id="PTHR47326">
    <property type="entry name" value="TRANSPOSABLE ELEMENT TC3 TRANSPOSASE-LIKE PROTEIN"/>
    <property type="match status" value="1"/>
</dbReference>
<dbReference type="PANTHER" id="PTHR47326:SF1">
    <property type="entry name" value="HTH PSQ-TYPE DOMAIN-CONTAINING PROTEIN"/>
    <property type="match status" value="1"/>
</dbReference>
<organism evidence="1">
    <name type="scientific">Lepeophtheirus salmonis</name>
    <name type="common">Salmon louse</name>
    <name type="synonym">Caligus salmonis</name>
    <dbReference type="NCBI Taxonomy" id="72036"/>
    <lineage>
        <taxon>Eukaryota</taxon>
        <taxon>Metazoa</taxon>
        <taxon>Ecdysozoa</taxon>
        <taxon>Arthropoda</taxon>
        <taxon>Crustacea</taxon>
        <taxon>Multicrustacea</taxon>
        <taxon>Hexanauplia</taxon>
        <taxon>Copepoda</taxon>
        <taxon>Siphonostomatoida</taxon>
        <taxon>Caligidae</taxon>
        <taxon>Lepeophtheirus</taxon>
    </lineage>
</organism>